<keyword evidence="2" id="KW-0325">Glycoprotein</keyword>
<protein>
    <recommendedName>
        <fullName evidence="3">VWFD domain-containing protein</fullName>
    </recommendedName>
</protein>
<reference evidence="4" key="3">
    <citation type="submission" date="2025-09" db="UniProtKB">
        <authorList>
            <consortium name="Ensembl"/>
        </authorList>
    </citation>
    <scope>IDENTIFICATION</scope>
</reference>
<evidence type="ECO:0000313" key="4">
    <source>
        <dbReference type="Ensembl" id="ENSMGAP00000029427.1"/>
    </source>
</evidence>
<keyword evidence="5" id="KW-1185">Reference proteome</keyword>
<sequence length="156" mass="17124">MPRGQILHHAATTPSIFAPSIHPQDICVPTSSCGCTHDGLYHAPGEEFWADEMCHSRCRCDATLGMVVCNESSCRAGEQCQVVKGVRQCVAVERFVCVATGDPHYTTFDSRRYDFMGTCVYQFAALCSPDPTLVPFNPLLGFKSHCTTSGWISRSL</sequence>
<reference evidence="4" key="1">
    <citation type="journal article" date="2010" name="PLoS Biol.">
        <title>Multi-platform next-generation sequencing of the domestic turkey (Meleagris gallopavo): genome assembly and analysis.</title>
        <authorList>
            <person name="Dalloul R.A."/>
            <person name="Long J.A."/>
            <person name="Zimin A.V."/>
            <person name="Aslam L."/>
            <person name="Beal K."/>
            <person name="Blomberg L.A."/>
            <person name="Bouffard P."/>
            <person name="Burt D.W."/>
            <person name="Crasta O."/>
            <person name="Crooijmans R.P."/>
            <person name="Cooper K."/>
            <person name="Coulombe R.A."/>
            <person name="De S."/>
            <person name="Delany M.E."/>
            <person name="Dodgson J.B."/>
            <person name="Dong J.J."/>
            <person name="Evans C."/>
            <person name="Frederickson K.M."/>
            <person name="Flicek P."/>
            <person name="Florea L."/>
            <person name="Folkerts O."/>
            <person name="Groenen M.A."/>
            <person name="Harkins T.T."/>
            <person name="Herrero J."/>
            <person name="Hoffmann S."/>
            <person name="Megens H.J."/>
            <person name="Jiang A."/>
            <person name="de Jong P."/>
            <person name="Kaiser P."/>
            <person name="Kim H."/>
            <person name="Kim K.W."/>
            <person name="Kim S."/>
            <person name="Langenberger D."/>
            <person name="Lee M.K."/>
            <person name="Lee T."/>
            <person name="Mane S."/>
            <person name="Marcais G."/>
            <person name="Marz M."/>
            <person name="McElroy A.P."/>
            <person name="Modise T."/>
            <person name="Nefedov M."/>
            <person name="Notredame C."/>
            <person name="Paton I.R."/>
            <person name="Payne W.S."/>
            <person name="Pertea G."/>
            <person name="Prickett D."/>
            <person name="Puiu D."/>
            <person name="Qioa D."/>
            <person name="Raineri E."/>
            <person name="Ruffier M."/>
            <person name="Salzberg S.L."/>
            <person name="Schatz M.C."/>
            <person name="Scheuring C."/>
            <person name="Schmidt C.J."/>
            <person name="Schroeder S."/>
            <person name="Searle S.M."/>
            <person name="Smith E.J."/>
            <person name="Smith J."/>
            <person name="Sonstegard T.S."/>
            <person name="Stadler P.F."/>
            <person name="Tafer H."/>
            <person name="Tu Z.J."/>
            <person name="Van Tassell C.P."/>
            <person name="Vilella A.J."/>
            <person name="Williams K.P."/>
            <person name="Yorke J.A."/>
            <person name="Zhang L."/>
            <person name="Zhang H.B."/>
            <person name="Zhang X."/>
            <person name="Zhang Y."/>
            <person name="Reed K.M."/>
        </authorList>
    </citation>
    <scope>NUCLEOTIDE SEQUENCE [LARGE SCALE GENOMIC DNA]</scope>
</reference>
<dbReference type="InParanoid" id="A0A803YCD0"/>
<evidence type="ECO:0000313" key="5">
    <source>
        <dbReference type="Proteomes" id="UP000001645"/>
    </source>
</evidence>
<dbReference type="InterPro" id="IPR025615">
    <property type="entry name" value="TILa_dom"/>
</dbReference>
<dbReference type="GO" id="GO:0005615">
    <property type="term" value="C:extracellular space"/>
    <property type="evidence" value="ECO:0007669"/>
    <property type="project" value="TreeGrafter"/>
</dbReference>
<dbReference type="PANTHER" id="PTHR11339:SF374">
    <property type="entry name" value="ZONADHESIN"/>
    <property type="match status" value="1"/>
</dbReference>
<dbReference type="Proteomes" id="UP000001645">
    <property type="component" value="Unplaced"/>
</dbReference>
<name>A0A803YCD0_MELGA</name>
<feature type="domain" description="VWFD" evidence="3">
    <location>
        <begin position="95"/>
        <end position="156"/>
    </location>
</feature>
<dbReference type="GO" id="GO:0031012">
    <property type="term" value="C:extracellular matrix"/>
    <property type="evidence" value="ECO:0007669"/>
    <property type="project" value="TreeGrafter"/>
</dbReference>
<dbReference type="GeneTree" id="ENSGT00950000183155"/>
<organism evidence="4 5">
    <name type="scientific">Meleagris gallopavo</name>
    <name type="common">Wild turkey</name>
    <dbReference type="NCBI Taxonomy" id="9103"/>
    <lineage>
        <taxon>Eukaryota</taxon>
        <taxon>Metazoa</taxon>
        <taxon>Chordata</taxon>
        <taxon>Craniata</taxon>
        <taxon>Vertebrata</taxon>
        <taxon>Euteleostomi</taxon>
        <taxon>Archelosauria</taxon>
        <taxon>Archosauria</taxon>
        <taxon>Dinosauria</taxon>
        <taxon>Saurischia</taxon>
        <taxon>Theropoda</taxon>
        <taxon>Coelurosauria</taxon>
        <taxon>Aves</taxon>
        <taxon>Neognathae</taxon>
        <taxon>Galloanserae</taxon>
        <taxon>Galliformes</taxon>
        <taxon>Phasianidae</taxon>
        <taxon>Meleagridinae</taxon>
        <taxon>Meleagris</taxon>
    </lineage>
</organism>
<dbReference type="InterPro" id="IPR001846">
    <property type="entry name" value="VWF_type-D"/>
</dbReference>
<keyword evidence="1" id="KW-1015">Disulfide bond</keyword>
<dbReference type="Pfam" id="PF00094">
    <property type="entry name" value="VWD"/>
    <property type="match status" value="1"/>
</dbReference>
<dbReference type="InterPro" id="IPR050780">
    <property type="entry name" value="Mucin_vWF_Thrombospondin_sf"/>
</dbReference>
<dbReference type="AlphaFoldDB" id="A0A803YCD0"/>
<dbReference type="Pfam" id="PF12714">
    <property type="entry name" value="TILa"/>
    <property type="match status" value="1"/>
</dbReference>
<dbReference type="PANTHER" id="PTHR11339">
    <property type="entry name" value="EXTRACELLULAR MATRIX GLYCOPROTEIN RELATED"/>
    <property type="match status" value="1"/>
</dbReference>
<dbReference type="PROSITE" id="PS51233">
    <property type="entry name" value="VWFD"/>
    <property type="match status" value="1"/>
</dbReference>
<dbReference type="Ensembl" id="ENSMGAT00000036122.1">
    <property type="protein sequence ID" value="ENSMGAP00000029427.1"/>
    <property type="gene ID" value="ENSMGAG00000019087.1"/>
</dbReference>
<accession>A0A803YCD0</accession>
<evidence type="ECO:0000256" key="1">
    <source>
        <dbReference type="ARBA" id="ARBA00023157"/>
    </source>
</evidence>
<evidence type="ECO:0000256" key="2">
    <source>
        <dbReference type="ARBA" id="ARBA00023180"/>
    </source>
</evidence>
<evidence type="ECO:0000259" key="3">
    <source>
        <dbReference type="PROSITE" id="PS51233"/>
    </source>
</evidence>
<reference evidence="4" key="2">
    <citation type="submission" date="2025-08" db="UniProtKB">
        <authorList>
            <consortium name="Ensembl"/>
        </authorList>
    </citation>
    <scope>IDENTIFICATION</scope>
</reference>
<proteinExistence type="predicted"/>